<reference evidence="1 2" key="1">
    <citation type="submission" date="2024-04" db="EMBL/GenBank/DDBJ databases">
        <title>Tritrichomonas musculus Genome.</title>
        <authorList>
            <person name="Alves-Ferreira E."/>
            <person name="Grigg M."/>
            <person name="Lorenzi H."/>
            <person name="Galac M."/>
        </authorList>
    </citation>
    <scope>NUCLEOTIDE SEQUENCE [LARGE SCALE GENOMIC DNA]</scope>
    <source>
        <strain evidence="1 2">EAF2021</strain>
    </source>
</reference>
<evidence type="ECO:0000313" key="2">
    <source>
        <dbReference type="Proteomes" id="UP001470230"/>
    </source>
</evidence>
<organism evidence="1 2">
    <name type="scientific">Tritrichomonas musculus</name>
    <dbReference type="NCBI Taxonomy" id="1915356"/>
    <lineage>
        <taxon>Eukaryota</taxon>
        <taxon>Metamonada</taxon>
        <taxon>Parabasalia</taxon>
        <taxon>Tritrichomonadida</taxon>
        <taxon>Tritrichomonadidae</taxon>
        <taxon>Tritrichomonas</taxon>
    </lineage>
</organism>
<dbReference type="InterPro" id="IPR026906">
    <property type="entry name" value="LRR_5"/>
</dbReference>
<dbReference type="PANTHER" id="PTHR45661:SF3">
    <property type="entry name" value="IG-LIKE DOMAIN-CONTAINING PROTEIN"/>
    <property type="match status" value="1"/>
</dbReference>
<comment type="caution">
    <text evidence="1">The sequence shown here is derived from an EMBL/GenBank/DDBJ whole genome shotgun (WGS) entry which is preliminary data.</text>
</comment>
<proteinExistence type="predicted"/>
<dbReference type="PANTHER" id="PTHR45661">
    <property type="entry name" value="SURFACE ANTIGEN"/>
    <property type="match status" value="1"/>
</dbReference>
<dbReference type="InterPro" id="IPR053139">
    <property type="entry name" value="Surface_bspA-like"/>
</dbReference>
<dbReference type="Proteomes" id="UP001470230">
    <property type="component" value="Unassembled WGS sequence"/>
</dbReference>
<dbReference type="EMBL" id="JAPFFF010000008">
    <property type="protein sequence ID" value="KAK8883690.1"/>
    <property type="molecule type" value="Genomic_DNA"/>
</dbReference>
<dbReference type="Pfam" id="PF13306">
    <property type="entry name" value="LRR_5"/>
    <property type="match status" value="2"/>
</dbReference>
<protein>
    <recommendedName>
        <fullName evidence="3">Surface antigen BspA-like protein</fullName>
    </recommendedName>
</protein>
<evidence type="ECO:0000313" key="1">
    <source>
        <dbReference type="EMBL" id="KAK8883690.1"/>
    </source>
</evidence>
<name>A0ABR2JXW4_9EUKA</name>
<keyword evidence="2" id="KW-1185">Reference proteome</keyword>
<evidence type="ECO:0008006" key="3">
    <source>
        <dbReference type="Google" id="ProtNLM"/>
    </source>
</evidence>
<dbReference type="SUPFAM" id="SSF52058">
    <property type="entry name" value="L domain-like"/>
    <property type="match status" value="2"/>
</dbReference>
<gene>
    <name evidence="1" type="ORF">M9Y10_042788</name>
</gene>
<dbReference type="Gene3D" id="3.80.10.10">
    <property type="entry name" value="Ribonuclease Inhibitor"/>
    <property type="match status" value="2"/>
</dbReference>
<accession>A0ABR2JXW4</accession>
<dbReference type="InterPro" id="IPR032675">
    <property type="entry name" value="LRR_dom_sf"/>
</dbReference>
<sequence>MFWNHRFESEEEQIKKVNQGKLSYNLNEEDKTASVFGNNLYLGDIVIPRSINYENQQYIVTSISKCAFKDQKSIKNISFPPDSELETIEEDAFLSSSIESISIPSHVTKICSGAFNDCRNLSKFEIPTNTELKTVGEHAFYKCPIENISLPSDIVNIRGDSFYNTRKPKINIISRKEQNAKIYDNECLIKKSDLKSDDFDIFIYSFSTRKKIIIQPFIKIISEYSFFGLLLESLYIPSSVTKIGYSSFCTCKNLKKVEFSPNSQLQVIEGLSFSNTSIQYICIPSSVINIGFCAFSSCSKLKKVEIPRISLIEKFRDAFRQTHIESIFIPPRVRKLGSNAFCSCNRLNKIEIPLNSELEEIEIDALRGSSIRSIFLPQHLKKIYQNAFAYTNALQIVEIAENSELESIDEIIQSGISNAIIMIPVDKKKNVH</sequence>